<name>A0A081C947_VECG1</name>
<evidence type="ECO:0000313" key="2">
    <source>
        <dbReference type="Proteomes" id="UP000030661"/>
    </source>
</evidence>
<gene>
    <name evidence="1" type="ORF">U27_01000</name>
</gene>
<dbReference type="eggNOG" id="COG2405">
    <property type="taxonomic scope" value="Bacteria"/>
</dbReference>
<dbReference type="STRING" id="1499967.U27_01000"/>
<dbReference type="Pfam" id="PF11848">
    <property type="entry name" value="DUF3368"/>
    <property type="match status" value="1"/>
</dbReference>
<dbReference type="PANTHER" id="PTHR39550">
    <property type="entry name" value="SLL0658 PROTEIN"/>
    <property type="match status" value="1"/>
</dbReference>
<evidence type="ECO:0000313" key="1">
    <source>
        <dbReference type="EMBL" id="GAK61102.1"/>
    </source>
</evidence>
<protein>
    <recommendedName>
        <fullName evidence="3">DUF3368 domain-containing protein</fullName>
    </recommendedName>
</protein>
<accession>A0A081C947</accession>
<dbReference type="Proteomes" id="UP000030661">
    <property type="component" value="Unassembled WGS sequence"/>
</dbReference>
<dbReference type="AlphaFoldDB" id="A0A081C947"/>
<keyword evidence="2" id="KW-1185">Reference proteome</keyword>
<dbReference type="EMBL" id="DF820477">
    <property type="protein sequence ID" value="GAK61102.1"/>
    <property type="molecule type" value="Genomic_DNA"/>
</dbReference>
<evidence type="ECO:0008006" key="3">
    <source>
        <dbReference type="Google" id="ProtNLM"/>
    </source>
</evidence>
<dbReference type="HOGENOM" id="CLU_115769_0_1_0"/>
<dbReference type="PANTHER" id="PTHR39550:SF1">
    <property type="entry name" value="SLL0658 PROTEIN"/>
    <property type="match status" value="1"/>
</dbReference>
<dbReference type="InterPro" id="IPR021799">
    <property type="entry name" value="PIN-like_prokaryotic"/>
</dbReference>
<reference evidence="1" key="1">
    <citation type="journal article" date="2015" name="PeerJ">
        <title>First genomic representation of candidate bacterial phylum KSB3 points to enhanced environmental sensing as a trigger of wastewater bulking.</title>
        <authorList>
            <person name="Sekiguchi Y."/>
            <person name="Ohashi A."/>
            <person name="Parks D.H."/>
            <person name="Yamauchi T."/>
            <person name="Tyson G.W."/>
            <person name="Hugenholtz P."/>
        </authorList>
    </citation>
    <scope>NUCLEOTIDE SEQUENCE [LARGE SCALE GENOMIC DNA]</scope>
</reference>
<organism evidence="1">
    <name type="scientific">Vecturithrix granuli</name>
    <dbReference type="NCBI Taxonomy" id="1499967"/>
    <lineage>
        <taxon>Bacteria</taxon>
        <taxon>Candidatus Moduliflexota</taxon>
        <taxon>Candidatus Vecturitrichia</taxon>
        <taxon>Candidatus Vecturitrichales</taxon>
        <taxon>Candidatus Vecturitrichaceae</taxon>
        <taxon>Candidatus Vecturithrix</taxon>
    </lineage>
</organism>
<sequence>MIVVSNTSPLTNLAAIHQFELLHRLYDQIHISDAVWDELNSEGKRWPGRAEVSTADWIETHAVRNRSLVDVLRRDLDAGESESIALALELGADMILVDEKEGRHAAQRLGLKVVGVIGVLLEAKSRGFIEHVRTQLDALRQIAGFYMKDSLYHAVLVLASEE</sequence>
<proteinExistence type="predicted"/>